<feature type="region of interest" description="Disordered" evidence="1">
    <location>
        <begin position="1"/>
        <end position="47"/>
    </location>
</feature>
<reference evidence="3" key="1">
    <citation type="journal article" date="2019" name="Int. J. Syst. Evol. Microbiol.">
        <title>The Global Catalogue of Microorganisms (GCM) 10K type strain sequencing project: providing services to taxonomists for standard genome sequencing and annotation.</title>
        <authorList>
            <consortium name="The Broad Institute Genomics Platform"/>
            <consortium name="The Broad Institute Genome Sequencing Center for Infectious Disease"/>
            <person name="Wu L."/>
            <person name="Ma J."/>
        </authorList>
    </citation>
    <scope>NUCLEOTIDE SEQUENCE [LARGE SCALE GENOMIC DNA]</scope>
    <source>
        <strain evidence="3">CECT 8064</strain>
    </source>
</reference>
<keyword evidence="3" id="KW-1185">Reference proteome</keyword>
<dbReference type="EMBL" id="JBHSFS010000006">
    <property type="protein sequence ID" value="MFC4514535.1"/>
    <property type="molecule type" value="Genomic_DNA"/>
</dbReference>
<dbReference type="Proteomes" id="UP001595990">
    <property type="component" value="Unassembled WGS sequence"/>
</dbReference>
<organism evidence="2 3">
    <name type="scientific">Streptomyces ehimensis</name>
    <dbReference type="NCBI Taxonomy" id="68195"/>
    <lineage>
        <taxon>Bacteria</taxon>
        <taxon>Bacillati</taxon>
        <taxon>Actinomycetota</taxon>
        <taxon>Actinomycetes</taxon>
        <taxon>Kitasatosporales</taxon>
        <taxon>Streptomycetaceae</taxon>
        <taxon>Streptomyces</taxon>
    </lineage>
</organism>
<evidence type="ECO:0000313" key="3">
    <source>
        <dbReference type="Proteomes" id="UP001595990"/>
    </source>
</evidence>
<sequence length="47" mass="4989">MEESAGTEERTRARTIPDAPDKAAPPPAEDDPEGAEAAESHIIRGMD</sequence>
<feature type="compositionally biased region" description="Basic and acidic residues" evidence="1">
    <location>
        <begin position="38"/>
        <end position="47"/>
    </location>
</feature>
<evidence type="ECO:0000313" key="2">
    <source>
        <dbReference type="EMBL" id="MFC4514535.1"/>
    </source>
</evidence>
<accession>A0ABV9BLB9</accession>
<proteinExistence type="predicted"/>
<dbReference type="RefSeq" id="WP_164737740.1">
    <property type="nucleotide sequence ID" value="NZ_JBHSFS010000006.1"/>
</dbReference>
<name>A0ABV9BLB9_9ACTN</name>
<protein>
    <submittedName>
        <fullName evidence="2">Uncharacterized protein</fullName>
    </submittedName>
</protein>
<gene>
    <name evidence="2" type="ORF">ACFPEN_16480</name>
</gene>
<comment type="caution">
    <text evidence="2">The sequence shown here is derived from an EMBL/GenBank/DDBJ whole genome shotgun (WGS) entry which is preliminary data.</text>
</comment>
<evidence type="ECO:0000256" key="1">
    <source>
        <dbReference type="SAM" id="MobiDB-lite"/>
    </source>
</evidence>